<accession>A0A2P6S3M9</accession>
<dbReference type="GO" id="GO:0004668">
    <property type="term" value="F:protein-arginine deiminase activity"/>
    <property type="evidence" value="ECO:0007669"/>
    <property type="project" value="InterPro"/>
</dbReference>
<proteinExistence type="predicted"/>
<dbReference type="Pfam" id="PF04371">
    <property type="entry name" value="PAD_porph"/>
    <property type="match status" value="1"/>
</dbReference>
<comment type="caution">
    <text evidence="2">The sequence shown here is derived from an EMBL/GenBank/DDBJ whole genome shotgun (WGS) entry which is preliminary data.</text>
</comment>
<dbReference type="GO" id="GO:0047632">
    <property type="term" value="F:agmatine deiminase activity"/>
    <property type="evidence" value="ECO:0007669"/>
    <property type="project" value="UniProtKB-EC"/>
</dbReference>
<evidence type="ECO:0000256" key="1">
    <source>
        <dbReference type="ARBA" id="ARBA00022801"/>
    </source>
</evidence>
<reference evidence="2 3" key="1">
    <citation type="journal article" date="2018" name="Nat. Genet.">
        <title>The Rosa genome provides new insights in the design of modern roses.</title>
        <authorList>
            <person name="Bendahmane M."/>
        </authorList>
    </citation>
    <scope>NUCLEOTIDE SEQUENCE [LARGE SCALE GENOMIC DNA]</scope>
    <source>
        <strain evidence="3">cv. Old Blush</strain>
    </source>
</reference>
<sequence length="42" mass="4586">MDDAKPRLAGTRLAASYVNFYVANGAIIAPQFGDQKWDDEAV</sequence>
<evidence type="ECO:0000313" key="3">
    <source>
        <dbReference type="Proteomes" id="UP000238479"/>
    </source>
</evidence>
<dbReference type="GO" id="GO:0009446">
    <property type="term" value="P:putrescine biosynthetic process"/>
    <property type="evidence" value="ECO:0007669"/>
    <property type="project" value="InterPro"/>
</dbReference>
<dbReference type="PANTHER" id="PTHR31377:SF2">
    <property type="entry name" value="AGMATINE DEIMINASE"/>
    <property type="match status" value="1"/>
</dbReference>
<organism evidence="2 3">
    <name type="scientific">Rosa chinensis</name>
    <name type="common">China rose</name>
    <dbReference type="NCBI Taxonomy" id="74649"/>
    <lineage>
        <taxon>Eukaryota</taxon>
        <taxon>Viridiplantae</taxon>
        <taxon>Streptophyta</taxon>
        <taxon>Embryophyta</taxon>
        <taxon>Tracheophyta</taxon>
        <taxon>Spermatophyta</taxon>
        <taxon>Magnoliopsida</taxon>
        <taxon>eudicotyledons</taxon>
        <taxon>Gunneridae</taxon>
        <taxon>Pentapetalae</taxon>
        <taxon>rosids</taxon>
        <taxon>fabids</taxon>
        <taxon>Rosales</taxon>
        <taxon>Rosaceae</taxon>
        <taxon>Rosoideae</taxon>
        <taxon>Rosoideae incertae sedis</taxon>
        <taxon>Rosa</taxon>
    </lineage>
</organism>
<dbReference type="EC" id="3.5.3.12" evidence="2"/>
<dbReference type="EMBL" id="PDCK01000040">
    <property type="protein sequence ID" value="PRQ53272.1"/>
    <property type="molecule type" value="Genomic_DNA"/>
</dbReference>
<dbReference type="Proteomes" id="UP000238479">
    <property type="component" value="Chromosome 2"/>
</dbReference>
<keyword evidence="1 2" id="KW-0378">Hydrolase</keyword>
<keyword evidence="3" id="KW-1185">Reference proteome</keyword>
<dbReference type="AlphaFoldDB" id="A0A2P6S3M9"/>
<evidence type="ECO:0000313" key="2">
    <source>
        <dbReference type="EMBL" id="PRQ53272.1"/>
    </source>
</evidence>
<protein>
    <submittedName>
        <fullName evidence="2">Putative agmatine deiminase</fullName>
        <ecNumber evidence="2">3.5.3.12</ecNumber>
    </submittedName>
</protein>
<dbReference type="PANTHER" id="PTHR31377">
    <property type="entry name" value="AGMATINE DEIMINASE-RELATED"/>
    <property type="match status" value="1"/>
</dbReference>
<dbReference type="Gramene" id="PRQ53272">
    <property type="protein sequence ID" value="PRQ53272"/>
    <property type="gene ID" value="RchiOBHm_Chr2g0164691"/>
</dbReference>
<dbReference type="STRING" id="74649.A0A2P6S3M9"/>
<gene>
    <name evidence="2" type="ORF">RchiOBHm_Chr2g0164691</name>
</gene>
<dbReference type="Gene3D" id="3.75.10.10">
    <property type="entry name" value="L-arginine/glycine Amidinotransferase, Chain A"/>
    <property type="match status" value="1"/>
</dbReference>
<dbReference type="InterPro" id="IPR007466">
    <property type="entry name" value="Peptidyl-Arg-deiminase_porph"/>
</dbReference>
<dbReference type="SUPFAM" id="SSF55909">
    <property type="entry name" value="Pentein"/>
    <property type="match status" value="1"/>
</dbReference>
<name>A0A2P6S3M9_ROSCH</name>